<feature type="region of interest" description="Disordered" evidence="1">
    <location>
        <begin position="206"/>
        <end position="226"/>
    </location>
</feature>
<organism evidence="2">
    <name type="scientific">marine sediment metagenome</name>
    <dbReference type="NCBI Taxonomy" id="412755"/>
    <lineage>
        <taxon>unclassified sequences</taxon>
        <taxon>metagenomes</taxon>
        <taxon>ecological metagenomes</taxon>
    </lineage>
</organism>
<feature type="region of interest" description="Disordered" evidence="1">
    <location>
        <begin position="1"/>
        <end position="35"/>
    </location>
</feature>
<gene>
    <name evidence="2" type="ORF">LCGC14_0808050</name>
</gene>
<accession>A0A0F9PS59</accession>
<proteinExistence type="predicted"/>
<comment type="caution">
    <text evidence="2">The sequence shown here is derived from an EMBL/GenBank/DDBJ whole genome shotgun (WGS) entry which is preliminary data.</text>
</comment>
<dbReference type="AlphaFoldDB" id="A0A0F9PS59"/>
<reference evidence="2" key="1">
    <citation type="journal article" date="2015" name="Nature">
        <title>Complex archaea that bridge the gap between prokaryotes and eukaryotes.</title>
        <authorList>
            <person name="Spang A."/>
            <person name="Saw J.H."/>
            <person name="Jorgensen S.L."/>
            <person name="Zaremba-Niedzwiedzka K."/>
            <person name="Martijn J."/>
            <person name="Lind A.E."/>
            <person name="van Eijk R."/>
            <person name="Schleper C."/>
            <person name="Guy L."/>
            <person name="Ettema T.J."/>
        </authorList>
    </citation>
    <scope>NUCLEOTIDE SEQUENCE</scope>
</reference>
<protein>
    <submittedName>
        <fullName evidence="2">Uncharacterized protein</fullName>
    </submittedName>
</protein>
<evidence type="ECO:0000256" key="1">
    <source>
        <dbReference type="SAM" id="MobiDB-lite"/>
    </source>
</evidence>
<sequence>MTTEREVGGGGLRKAERDRQREREREEERGPRERGEFKREFDIAIGQENIEEGESYLRWLQGNLNQLLKAREISGEELQRVWAAEVTYLQGFGVTPELRGYEEWKASPSEKERPALELYERVKSFYLASTDMSYWDKVKALVRLHPQGTRVDIFRQIKNEVFPTISEKDIDPGILRHYQSRYDKSKTDEPYAQWLIHQGLASLEGGAGVGEETPSRLTRGTTTRPTGFEFEPAFEEERLGLQGSQIWKNWYEDRFGLEIRRFKGQVEDQTEETWATFLKGQTPKLREEFLKQGEFRRGESSARQAGRIKTVRF</sequence>
<evidence type="ECO:0000313" key="2">
    <source>
        <dbReference type="EMBL" id="KKN33004.1"/>
    </source>
</evidence>
<name>A0A0F9PS59_9ZZZZ</name>
<dbReference type="EMBL" id="LAZR01002212">
    <property type="protein sequence ID" value="KKN33004.1"/>
    <property type="molecule type" value="Genomic_DNA"/>
</dbReference>